<dbReference type="InterPro" id="IPR029068">
    <property type="entry name" value="Glyas_Bleomycin-R_OHBP_Dase"/>
</dbReference>
<dbReference type="Pfam" id="PF00903">
    <property type="entry name" value="Glyoxalase"/>
    <property type="match status" value="1"/>
</dbReference>
<keyword evidence="2" id="KW-0560">Oxidoreductase</keyword>
<evidence type="ECO:0000313" key="2">
    <source>
        <dbReference type="EMBL" id="POP53746.1"/>
    </source>
</evidence>
<protein>
    <submittedName>
        <fullName evidence="2">Extradiol dioxygenase</fullName>
    </submittedName>
</protein>
<comment type="caution">
    <text evidence="2">The sequence shown here is derived from an EMBL/GenBank/DDBJ whole genome shotgun (WGS) entry which is preliminary data.</text>
</comment>
<dbReference type="Gene3D" id="3.10.180.10">
    <property type="entry name" value="2,3-Dihydroxybiphenyl 1,2-Dioxygenase, domain 1"/>
    <property type="match status" value="1"/>
</dbReference>
<name>A0A2S4HID4_9GAMM</name>
<dbReference type="InterPro" id="IPR037523">
    <property type="entry name" value="VOC_core"/>
</dbReference>
<reference evidence="2" key="1">
    <citation type="submission" date="2018-01" db="EMBL/GenBank/DDBJ databases">
        <authorList>
            <person name="Yu X.-D."/>
        </authorList>
    </citation>
    <scope>NUCLEOTIDE SEQUENCE</scope>
    <source>
        <strain evidence="2">ZX-21</strain>
    </source>
</reference>
<evidence type="ECO:0000259" key="1">
    <source>
        <dbReference type="PROSITE" id="PS51819"/>
    </source>
</evidence>
<dbReference type="Proteomes" id="UP000237222">
    <property type="component" value="Unassembled WGS sequence"/>
</dbReference>
<dbReference type="PROSITE" id="PS51819">
    <property type="entry name" value="VOC"/>
    <property type="match status" value="1"/>
</dbReference>
<evidence type="ECO:0000313" key="3">
    <source>
        <dbReference type="Proteomes" id="UP000237222"/>
    </source>
</evidence>
<dbReference type="RefSeq" id="WP_103683506.1">
    <property type="nucleotide sequence ID" value="NZ_PQGG01000012.1"/>
</dbReference>
<dbReference type="InterPro" id="IPR004360">
    <property type="entry name" value="Glyas_Fos-R_dOase_dom"/>
</dbReference>
<sequence>MHPPLLSDAVEIGVVTTNMNDMRQFYGETLGLKYESELAFPGGIMHRYHLGAAIIKLVSYDQAPEHGVIPGGAFSAKGYRYISMGVSGLSAWFKDLKACGVEIPVEVTPFADGIGFGFIADPDGNWIEVFGVL</sequence>
<organism evidence="2 3">
    <name type="scientific">Zhongshania marina</name>
    <dbReference type="NCBI Taxonomy" id="2304603"/>
    <lineage>
        <taxon>Bacteria</taxon>
        <taxon>Pseudomonadati</taxon>
        <taxon>Pseudomonadota</taxon>
        <taxon>Gammaproteobacteria</taxon>
        <taxon>Cellvibrionales</taxon>
        <taxon>Spongiibacteraceae</taxon>
        <taxon>Zhongshania</taxon>
    </lineage>
</organism>
<keyword evidence="2" id="KW-0223">Dioxygenase</keyword>
<dbReference type="OrthoDB" id="4725692at2"/>
<dbReference type="GO" id="GO:0051213">
    <property type="term" value="F:dioxygenase activity"/>
    <property type="evidence" value="ECO:0007669"/>
    <property type="project" value="UniProtKB-KW"/>
</dbReference>
<dbReference type="AlphaFoldDB" id="A0A2S4HID4"/>
<proteinExistence type="predicted"/>
<feature type="domain" description="VOC" evidence="1">
    <location>
        <begin position="6"/>
        <end position="132"/>
    </location>
</feature>
<accession>A0A2S4HID4</accession>
<gene>
    <name evidence="2" type="ORF">C0068_05600</name>
</gene>
<dbReference type="SUPFAM" id="SSF54593">
    <property type="entry name" value="Glyoxalase/Bleomycin resistance protein/Dihydroxybiphenyl dioxygenase"/>
    <property type="match status" value="1"/>
</dbReference>
<dbReference type="EMBL" id="PQGG01000012">
    <property type="protein sequence ID" value="POP53746.1"/>
    <property type="molecule type" value="Genomic_DNA"/>
</dbReference>